<evidence type="ECO:0000256" key="14">
    <source>
        <dbReference type="ARBA" id="ARBA00055156"/>
    </source>
</evidence>
<dbReference type="GO" id="GO:0006401">
    <property type="term" value="P:RNA catabolic process"/>
    <property type="evidence" value="ECO:0007669"/>
    <property type="project" value="TreeGrafter"/>
</dbReference>
<dbReference type="GO" id="GO:0008380">
    <property type="term" value="P:RNA splicing"/>
    <property type="evidence" value="ECO:0007669"/>
    <property type="project" value="UniProtKB-KW"/>
</dbReference>
<evidence type="ECO:0000256" key="12">
    <source>
        <dbReference type="ARBA" id="ARBA00024778"/>
    </source>
</evidence>
<dbReference type="GO" id="GO:0032299">
    <property type="term" value="C:ribonuclease H2 complex"/>
    <property type="evidence" value="ECO:0007669"/>
    <property type="project" value="InterPro"/>
</dbReference>
<evidence type="ECO:0000256" key="6">
    <source>
        <dbReference type="ARBA" id="ARBA00022664"/>
    </source>
</evidence>
<dbReference type="Gene3D" id="1.10.20.120">
    <property type="match status" value="1"/>
</dbReference>
<dbReference type="FunFam" id="3.30.1330.30:FF:000002">
    <property type="entry name" value="NHP2-like protein 1 homolog"/>
    <property type="match status" value="1"/>
</dbReference>
<accession>A0A182QKW2</accession>
<keyword evidence="7" id="KW-0747">Spliceosome</keyword>
<comment type="function">
    <text evidence="14">Binds to the 5'-stem-loop of U4 snRNA and may play a role in the late stage of spliceosome assembly. The protein undergoes a conformational change upon RNA-binding.</text>
</comment>
<dbReference type="InterPro" id="IPR040456">
    <property type="entry name" value="RNase_H2_suB"/>
</dbReference>
<dbReference type="EMBL" id="AXCN02000760">
    <property type="status" value="NOT_ANNOTATED_CDS"/>
    <property type="molecule type" value="Genomic_DNA"/>
</dbReference>
<comment type="subunit">
    <text evidence="4">The RNase H2 complex is a heterotrimer composed of the catalytic subunit RNASEH2A and the non-catalytic subunits RNASEH2B and RNASEH2C.</text>
</comment>
<dbReference type="PROSITE" id="PS01082">
    <property type="entry name" value="RIBOSOMAL_L7AE"/>
    <property type="match status" value="1"/>
</dbReference>
<evidence type="ECO:0000256" key="7">
    <source>
        <dbReference type="ARBA" id="ARBA00022728"/>
    </source>
</evidence>
<evidence type="ECO:0000256" key="2">
    <source>
        <dbReference type="ARBA" id="ARBA00007337"/>
    </source>
</evidence>
<dbReference type="InterPro" id="IPR019024">
    <property type="entry name" value="RNase_H2_suB_wHTH"/>
</dbReference>
<dbReference type="Pfam" id="PF01248">
    <property type="entry name" value="Ribosomal_L7Ae"/>
    <property type="match status" value="1"/>
</dbReference>
<keyword evidence="8" id="KW-0694">RNA-binding</keyword>
<dbReference type="PANTHER" id="PTHR13383:SF11">
    <property type="entry name" value="RIBONUCLEASE H2 SUBUNIT B"/>
    <property type="match status" value="1"/>
</dbReference>
<evidence type="ECO:0000256" key="3">
    <source>
        <dbReference type="ARBA" id="ARBA00009823"/>
    </source>
</evidence>
<dbReference type="CDD" id="cd09270">
    <property type="entry name" value="RNase_H2-B"/>
    <property type="match status" value="1"/>
</dbReference>
<dbReference type="PRINTS" id="PR00881">
    <property type="entry name" value="L7ARS6FAMILY"/>
</dbReference>
<dbReference type="InterPro" id="IPR002415">
    <property type="entry name" value="H/ACA_rnp_Nhp2-like"/>
</dbReference>
<dbReference type="InterPro" id="IPR029064">
    <property type="entry name" value="Ribosomal_eL30-like_sf"/>
</dbReference>
<keyword evidence="9" id="KW-0508">mRNA splicing</keyword>
<dbReference type="PANTHER" id="PTHR13383">
    <property type="entry name" value="RIBONUCLEASE H2 SUBUNIT B"/>
    <property type="match status" value="1"/>
</dbReference>
<keyword evidence="19" id="KW-1185">Reference proteome</keyword>
<name>A0A182QKW2_9DIPT</name>
<dbReference type="InterPro" id="IPR041195">
    <property type="entry name" value="Rnh202_N"/>
</dbReference>
<evidence type="ECO:0000256" key="9">
    <source>
        <dbReference type="ARBA" id="ARBA00023187"/>
    </source>
</evidence>
<keyword evidence="10" id="KW-0539">Nucleus</keyword>
<feature type="domain" description="Rnh202 triple barrel" evidence="17">
    <location>
        <begin position="15"/>
        <end position="79"/>
    </location>
</feature>
<dbReference type="EnsemblMetazoa" id="AFAF012265-RA">
    <property type="protein sequence ID" value="AFAF012265-PA"/>
    <property type="gene ID" value="AFAF012265"/>
</dbReference>
<evidence type="ECO:0000313" key="19">
    <source>
        <dbReference type="Proteomes" id="UP000075886"/>
    </source>
</evidence>
<dbReference type="Proteomes" id="UP000075886">
    <property type="component" value="Unassembled WGS sequence"/>
</dbReference>
<evidence type="ECO:0000259" key="17">
    <source>
        <dbReference type="Pfam" id="PF17745"/>
    </source>
</evidence>
<dbReference type="SUPFAM" id="SSF55315">
    <property type="entry name" value="L30e-like"/>
    <property type="match status" value="1"/>
</dbReference>
<evidence type="ECO:0000256" key="10">
    <source>
        <dbReference type="ARBA" id="ARBA00023242"/>
    </source>
</evidence>
<dbReference type="Pfam" id="PF09468">
    <property type="entry name" value="RNase_H2-Ydr279"/>
    <property type="match status" value="1"/>
</dbReference>
<reference evidence="19" key="1">
    <citation type="submission" date="2014-01" db="EMBL/GenBank/DDBJ databases">
        <title>The Genome Sequence of Anopheles farauti FAR1 (V2).</title>
        <authorList>
            <consortium name="The Broad Institute Genomics Platform"/>
            <person name="Neafsey D.E."/>
            <person name="Besansky N."/>
            <person name="Howell P."/>
            <person name="Walton C."/>
            <person name="Young S.K."/>
            <person name="Zeng Q."/>
            <person name="Gargeya S."/>
            <person name="Fitzgerald M."/>
            <person name="Haas B."/>
            <person name="Abouelleil A."/>
            <person name="Allen A.W."/>
            <person name="Alvarado L."/>
            <person name="Arachchi H.M."/>
            <person name="Berlin A.M."/>
            <person name="Chapman S.B."/>
            <person name="Gainer-Dewar J."/>
            <person name="Goldberg J."/>
            <person name="Griggs A."/>
            <person name="Gujja S."/>
            <person name="Hansen M."/>
            <person name="Howarth C."/>
            <person name="Imamovic A."/>
            <person name="Ireland A."/>
            <person name="Larimer J."/>
            <person name="McCowan C."/>
            <person name="Murphy C."/>
            <person name="Pearson M."/>
            <person name="Poon T.W."/>
            <person name="Priest M."/>
            <person name="Roberts A."/>
            <person name="Saif S."/>
            <person name="Shea T."/>
            <person name="Sisk P."/>
            <person name="Sykes S."/>
            <person name="Wortman J."/>
            <person name="Nusbaum C."/>
            <person name="Birren B."/>
        </authorList>
    </citation>
    <scope>NUCLEOTIDE SEQUENCE [LARGE SCALE GENOMIC DNA]</scope>
    <source>
        <strain evidence="19">FAR1</strain>
    </source>
</reference>
<evidence type="ECO:0000256" key="5">
    <source>
        <dbReference type="ARBA" id="ARBA00019062"/>
    </source>
</evidence>
<feature type="domain" description="Ribonuclease H2 subunit B wHTH" evidence="16">
    <location>
        <begin position="82"/>
        <end position="211"/>
    </location>
</feature>
<dbReference type="VEuPathDB" id="VectorBase:AFAF012265"/>
<dbReference type="GO" id="GO:0005654">
    <property type="term" value="C:nucleoplasm"/>
    <property type="evidence" value="ECO:0007669"/>
    <property type="project" value="TreeGrafter"/>
</dbReference>
<evidence type="ECO:0000256" key="4">
    <source>
        <dbReference type="ARBA" id="ARBA00011277"/>
    </source>
</evidence>
<dbReference type="FunFam" id="1.10.20.120:FF:000002">
    <property type="entry name" value="Ribonuclease H2 subunit B"/>
    <property type="match status" value="1"/>
</dbReference>
<dbReference type="GO" id="GO:0005730">
    <property type="term" value="C:nucleolus"/>
    <property type="evidence" value="ECO:0007669"/>
    <property type="project" value="UniProtKB-SubCell"/>
</dbReference>
<evidence type="ECO:0000259" key="15">
    <source>
        <dbReference type="Pfam" id="PF01248"/>
    </source>
</evidence>
<dbReference type="InterPro" id="IPR018492">
    <property type="entry name" value="Ribosomal_eL8/Nhp2"/>
</dbReference>
<dbReference type="Gene3D" id="3.30.1330.30">
    <property type="match status" value="1"/>
</dbReference>
<dbReference type="CDD" id="cd21104">
    <property type="entry name" value="SNU13"/>
    <property type="match status" value="1"/>
</dbReference>
<dbReference type="PRINTS" id="PR00883">
    <property type="entry name" value="NUCLEARHMG"/>
</dbReference>
<dbReference type="InterPro" id="IPR004037">
    <property type="entry name" value="Ribosomal_eL8-like_CS"/>
</dbReference>
<evidence type="ECO:0000256" key="1">
    <source>
        <dbReference type="ARBA" id="ARBA00004604"/>
    </source>
</evidence>
<dbReference type="GO" id="GO:0042254">
    <property type="term" value="P:ribosome biogenesis"/>
    <property type="evidence" value="ECO:0007669"/>
    <property type="project" value="InterPro"/>
</dbReference>
<reference evidence="18" key="2">
    <citation type="submission" date="2020-05" db="UniProtKB">
        <authorList>
            <consortium name="EnsemblMetazoa"/>
        </authorList>
    </citation>
    <scope>IDENTIFICATION</scope>
    <source>
        <strain evidence="18">FAR1</strain>
    </source>
</reference>
<organism evidence="18 19">
    <name type="scientific">Anopheles farauti</name>
    <dbReference type="NCBI Taxonomy" id="69004"/>
    <lineage>
        <taxon>Eukaryota</taxon>
        <taxon>Metazoa</taxon>
        <taxon>Ecdysozoa</taxon>
        <taxon>Arthropoda</taxon>
        <taxon>Hexapoda</taxon>
        <taxon>Insecta</taxon>
        <taxon>Pterygota</taxon>
        <taxon>Neoptera</taxon>
        <taxon>Endopterygota</taxon>
        <taxon>Diptera</taxon>
        <taxon>Nematocera</taxon>
        <taxon>Culicoidea</taxon>
        <taxon>Culicidae</taxon>
        <taxon>Anophelinae</taxon>
        <taxon>Anopheles</taxon>
    </lineage>
</organism>
<evidence type="ECO:0000256" key="13">
    <source>
        <dbReference type="ARBA" id="ARBA00033464"/>
    </source>
</evidence>
<feature type="domain" description="Ribosomal protein eL8/eL30/eS12/Gadd45" evidence="15">
    <location>
        <begin position="430"/>
        <end position="519"/>
    </location>
</feature>
<dbReference type="STRING" id="69004.A0A182QKW2"/>
<comment type="similarity">
    <text evidence="2">Belongs to the eukaryotic ribosomal protein eL8 family.</text>
</comment>
<dbReference type="InterPro" id="IPR004038">
    <property type="entry name" value="Ribosomal_eL8/eL30/eS12/Gad45"/>
</dbReference>
<dbReference type="Pfam" id="PF17745">
    <property type="entry name" value="Ydr279_N"/>
    <property type="match status" value="1"/>
</dbReference>
<evidence type="ECO:0000259" key="16">
    <source>
        <dbReference type="Pfam" id="PF09468"/>
    </source>
</evidence>
<dbReference type="Gene3D" id="2.20.25.530">
    <property type="match status" value="1"/>
</dbReference>
<proteinExistence type="inferred from homology"/>
<evidence type="ECO:0000256" key="8">
    <source>
        <dbReference type="ARBA" id="ARBA00022884"/>
    </source>
</evidence>
<evidence type="ECO:0000313" key="18">
    <source>
        <dbReference type="EnsemblMetazoa" id="AFAF012265-PA"/>
    </source>
</evidence>
<comment type="function">
    <text evidence="12">Non catalytic subunit of RNase H2, an endonuclease that specifically degrades the RNA of RNA:DNA hybrids. Participates in DNA replication, possibly by mediating the removal of lagging-strand Okazaki fragment RNA primers during DNA replication. Mediates the excision of single ribonucleotides from DNA:RNA duplexes.</text>
</comment>
<comment type="subcellular location">
    <subcellularLocation>
        <location evidence="1">Nucleus</location>
        <location evidence="1">Nucleolus</location>
    </subcellularLocation>
</comment>
<evidence type="ECO:0000256" key="11">
    <source>
        <dbReference type="ARBA" id="ARBA00023274"/>
    </source>
</evidence>
<keyword evidence="6" id="KW-0507">mRNA processing</keyword>
<comment type="similarity">
    <text evidence="3">Belongs to the RNase H2 subunit B family.</text>
</comment>
<dbReference type="GO" id="GO:0005681">
    <property type="term" value="C:spliceosomal complex"/>
    <property type="evidence" value="ECO:0007669"/>
    <property type="project" value="UniProtKB-KW"/>
</dbReference>
<dbReference type="GO" id="GO:0006397">
    <property type="term" value="P:mRNA processing"/>
    <property type="evidence" value="ECO:0007669"/>
    <property type="project" value="UniProtKB-KW"/>
</dbReference>
<keyword evidence="11" id="KW-0687">Ribonucleoprotein</keyword>
<sequence length="537" mass="60249">MIVPALAALFADTAADDASLIVISLRNAATRKESKYLLRSTAKSNALYEVNCFNEQHRSWFINESVCSNGKIFLPTPIDPLFLVLPYLIENCGERAVPLEQILVDDKFPKTSCLADVLSASRLRLVADEKCAGTIIAYKFNESKTLQWLVAKCHRLSKVVSSQEGPAARSLNYVKEEKENEAVENDDTKTSLLTAYGIVSDYLSLELGRKLSTALGFPEDENISKKRKSVVDLESTVVKKIKKEETHNTTPVKLQAAEKKVSAKTKALAKAASGSKRASYRSLLFLLLTQCNEPFLGTLQNVHYHHHLLLDAYHPFKVFVQHRIVLEVKQFHLAGQFFQLLAQFALCFTRTTNIVFQIVDDWFEEPEETLGQDITGGVFAQVFRIVRPLIIDRSKRTIGMVVSHRKKRLFRTDEVNPKAYPLAEQALTSKIMTLIQQAVNYKQLRRGANEATKTLNRGLSEFIVMAADAEPIEIILHLPLLCEDKNVPYVFVRSKQALGRACGVSRPIVACSVTIDEGSQLKSQIVTIQQEIERLLV</sequence>
<protein>
    <recommendedName>
        <fullName evidence="5">Ribonuclease H2 subunit B</fullName>
    </recommendedName>
    <alternativeName>
        <fullName evidence="13">Ribonuclease HI subunit B</fullName>
    </alternativeName>
</protein>
<dbReference type="AlphaFoldDB" id="A0A182QKW2"/>
<dbReference type="GO" id="GO:0003723">
    <property type="term" value="F:RNA binding"/>
    <property type="evidence" value="ECO:0007669"/>
    <property type="project" value="UniProtKB-KW"/>
</dbReference>